<organism evidence="1 2">
    <name type="scientific">phage PKM.Lu.22.1</name>
    <dbReference type="NCBI Taxonomy" id="3049197"/>
    <lineage>
        <taxon>Viruses</taxon>
        <taxon>Duplodnaviria</taxon>
        <taxon>Heunggongvirae</taxon>
        <taxon>Uroviricota</taxon>
        <taxon>Caudoviricetes</taxon>
        <taxon>Grimontviridae</taxon>
    </lineage>
</organism>
<name>A0AAF0KYB4_9CAUD</name>
<reference evidence="1" key="1">
    <citation type="submission" date="2023-04" db="EMBL/GenBank/DDBJ databases">
        <title>Isolation and Characterization of Novel Plasmid-specific Phages Infecting Bacteria Carrying Diverse Conjugative Plasmids.</title>
        <authorList>
            <person name="Parra B."/>
            <person name="Cockx B."/>
            <person name="Lutz V.T."/>
            <person name="Bronsted L."/>
            <person name="Smets B.F."/>
            <person name="Dechesne A."/>
        </authorList>
    </citation>
    <scope>NUCLEOTIDE SEQUENCE</scope>
</reference>
<proteinExistence type="predicted"/>
<evidence type="ECO:0000313" key="2">
    <source>
        <dbReference type="Proteomes" id="UP001223176"/>
    </source>
</evidence>
<dbReference type="EMBL" id="OQ829281">
    <property type="protein sequence ID" value="WHS68354.1"/>
    <property type="molecule type" value="Genomic_DNA"/>
</dbReference>
<keyword evidence="2" id="KW-1185">Reference proteome</keyword>
<evidence type="ECO:0000313" key="1">
    <source>
        <dbReference type="EMBL" id="WHS68354.1"/>
    </source>
</evidence>
<sequence>MKVTKSKVPMPKVIGLCQAKPGEVVRFVNGDTLYLVGDVANSSNVSINALPGYQRVHLTNIETGNVSAPLADTQVVRVKVECKHIGDA</sequence>
<dbReference type="Proteomes" id="UP001223176">
    <property type="component" value="Segment"/>
</dbReference>
<accession>A0AAF0KYB4</accession>
<protein>
    <submittedName>
        <fullName evidence="1">Uncharacterized protein</fullName>
    </submittedName>
</protein>